<feature type="region of interest" description="Disordered" evidence="1">
    <location>
        <begin position="1"/>
        <end position="59"/>
    </location>
</feature>
<feature type="compositionally biased region" description="Low complexity" evidence="1">
    <location>
        <begin position="401"/>
        <end position="413"/>
    </location>
</feature>
<feature type="compositionally biased region" description="Basic and acidic residues" evidence="1">
    <location>
        <begin position="186"/>
        <end position="208"/>
    </location>
</feature>
<feature type="compositionally biased region" description="Basic and acidic residues" evidence="1">
    <location>
        <begin position="762"/>
        <end position="787"/>
    </location>
</feature>
<dbReference type="InterPro" id="IPR032843">
    <property type="entry name" value="Jiv"/>
</dbReference>
<dbReference type="InterPro" id="IPR001623">
    <property type="entry name" value="DnaJ_domain"/>
</dbReference>
<feature type="region of interest" description="Disordered" evidence="1">
    <location>
        <begin position="170"/>
        <end position="284"/>
    </location>
</feature>
<gene>
    <name evidence="3" type="primary">Acey_s0089.g2263</name>
    <name evidence="3" type="synonym">Acey-dnj-5</name>
    <name evidence="3" type="ORF">Y032_0089g2263</name>
</gene>
<dbReference type="STRING" id="53326.A0A016TN48"/>
<dbReference type="Proteomes" id="UP000024635">
    <property type="component" value="Unassembled WGS sequence"/>
</dbReference>
<dbReference type="PANTHER" id="PTHR44665">
    <property type="entry name" value="DNAJ HOMOLOG SUBFAMILY C MEMBER 14"/>
    <property type="match status" value="1"/>
</dbReference>
<dbReference type="CDD" id="cd06257">
    <property type="entry name" value="DnaJ"/>
    <property type="match status" value="1"/>
</dbReference>
<feature type="compositionally biased region" description="Polar residues" evidence="1">
    <location>
        <begin position="248"/>
        <end position="259"/>
    </location>
</feature>
<evidence type="ECO:0000259" key="2">
    <source>
        <dbReference type="PROSITE" id="PS50076"/>
    </source>
</evidence>
<dbReference type="Pfam" id="PF14901">
    <property type="entry name" value="Jiv90"/>
    <property type="match status" value="1"/>
</dbReference>
<feature type="region of interest" description="Disordered" evidence="1">
    <location>
        <begin position="742"/>
        <end position="818"/>
    </location>
</feature>
<dbReference type="SMART" id="SM00271">
    <property type="entry name" value="DnaJ"/>
    <property type="match status" value="1"/>
</dbReference>
<organism evidence="3 4">
    <name type="scientific">Ancylostoma ceylanicum</name>
    <dbReference type="NCBI Taxonomy" id="53326"/>
    <lineage>
        <taxon>Eukaryota</taxon>
        <taxon>Metazoa</taxon>
        <taxon>Ecdysozoa</taxon>
        <taxon>Nematoda</taxon>
        <taxon>Chromadorea</taxon>
        <taxon>Rhabditida</taxon>
        <taxon>Rhabditina</taxon>
        <taxon>Rhabditomorpha</taxon>
        <taxon>Strongyloidea</taxon>
        <taxon>Ancylostomatidae</taxon>
        <taxon>Ancylostomatinae</taxon>
        <taxon>Ancylostoma</taxon>
    </lineage>
</organism>
<dbReference type="PRINTS" id="PR00625">
    <property type="entry name" value="JDOMAIN"/>
</dbReference>
<dbReference type="Gene3D" id="1.10.287.110">
    <property type="entry name" value="DnaJ domain"/>
    <property type="match status" value="1"/>
</dbReference>
<dbReference type="PANTHER" id="PTHR44665:SF1">
    <property type="entry name" value="DNAJ HOMOLOG SUBFAMILY C MEMBER 14"/>
    <property type="match status" value="1"/>
</dbReference>
<dbReference type="Pfam" id="PF00226">
    <property type="entry name" value="DnaJ"/>
    <property type="match status" value="1"/>
</dbReference>
<evidence type="ECO:0000313" key="4">
    <source>
        <dbReference type="Proteomes" id="UP000024635"/>
    </source>
</evidence>
<name>A0A016TN48_9BILA</name>
<dbReference type="AlphaFoldDB" id="A0A016TN48"/>
<dbReference type="InterPro" id="IPR052317">
    <property type="entry name" value="Viral_replicn-host_int_reg"/>
</dbReference>
<dbReference type="SUPFAM" id="SSF46565">
    <property type="entry name" value="Chaperone J-domain"/>
    <property type="match status" value="1"/>
</dbReference>
<feature type="compositionally biased region" description="Basic residues" evidence="1">
    <location>
        <begin position="808"/>
        <end position="818"/>
    </location>
</feature>
<keyword evidence="4" id="KW-1185">Reference proteome</keyword>
<dbReference type="OrthoDB" id="1507364at2759"/>
<evidence type="ECO:0000256" key="1">
    <source>
        <dbReference type="SAM" id="MobiDB-lite"/>
    </source>
</evidence>
<feature type="domain" description="J" evidence="2">
    <location>
        <begin position="565"/>
        <end position="629"/>
    </location>
</feature>
<dbReference type="PROSITE" id="PS50076">
    <property type="entry name" value="DNAJ_2"/>
    <property type="match status" value="1"/>
</dbReference>
<protein>
    <recommendedName>
        <fullName evidence="2">J domain-containing protein</fullName>
    </recommendedName>
</protein>
<dbReference type="InterPro" id="IPR036869">
    <property type="entry name" value="J_dom_sf"/>
</dbReference>
<evidence type="ECO:0000313" key="3">
    <source>
        <dbReference type="EMBL" id="EYC04175.1"/>
    </source>
</evidence>
<feature type="compositionally biased region" description="Low complexity" evidence="1">
    <location>
        <begin position="752"/>
        <end position="761"/>
    </location>
</feature>
<reference evidence="4" key="1">
    <citation type="journal article" date="2015" name="Nat. Genet.">
        <title>The genome and transcriptome of the zoonotic hookworm Ancylostoma ceylanicum identify infection-specific gene families.</title>
        <authorList>
            <person name="Schwarz E.M."/>
            <person name="Hu Y."/>
            <person name="Antoshechkin I."/>
            <person name="Miller M.M."/>
            <person name="Sternberg P.W."/>
            <person name="Aroian R.V."/>
        </authorList>
    </citation>
    <scope>NUCLEOTIDE SEQUENCE</scope>
    <source>
        <strain evidence="4">HY135</strain>
    </source>
</reference>
<comment type="caution">
    <text evidence="3">The sequence shown here is derived from an EMBL/GenBank/DDBJ whole genome shotgun (WGS) entry which is preliminary data.</text>
</comment>
<accession>A0A016TN48</accession>
<sequence>MLVMRPQPCNPSTRDARAMAGHASTVDDPEKHFLGNLLEDDSSHNPPSLSRGSSSSIGAIPPVSVISGVGPISTNNILRSYWPEPPPPYSPPTQNPFQTPWYSSEPQPFLKPTSSDYILPSGRATFITQPQIHHHHHNLHHHTHTHNVVENHHHYPITTVTVPPQGYGFNSLPKEPPNLGSIVQNDENRSFSHEPAKKCADQKADSRQHPAPTTALPSNKLPLSYRDVAARSDPITGSDGSPLLQAKKLQSTDNENRSNFVKPREAVSTEGSKGGRTRGDRKAKCEQLVEFQKITRKKVVAKKEKTDSSDTTTHPFVGESSAVEAPTKYEVLQKLTSKTTKGAAGTENVLVSKREREPMRAAMVNERSRSSSLFPGKGAGTVIDVVARPKRAVDVDKKKQTSGNSSNSGNQPSQRRRTVRKRNEHGWLDKAVVIISLLFGWFELGFKWFLNLVVDVCLQIYDVTSFSITYLLEALHSSTRRLLLMINAAVLYGFPICWFNFRAVPILSVFPFSSFASSLRQIDVRRVLRFREPEPLMWGLEENIILPTTGEEALERFLCSPKCHDAYGVLGLRASCTEEDVRRHFKKLSALLNPDKNPLEGAEEAYEMVTKAYQVLSTPESRKAYNFNRIRPGKNDLHHELGEMWDRIRERIEEARSSMYCDCGRRHARIALDIRQNEARYCRRCRTRHPARANDIWVETRLCGLLWVYFTCCDGIVYDITDWATCEVNYLKHVRPNSHTVQYRLVSPPTPSSGRLSSGDSTSHHQHNDKLRDFGDVTDDFRPDWARPGHAQVSYLPLEPRDEDRSRRAANRRQKKWR</sequence>
<proteinExistence type="predicted"/>
<feature type="compositionally biased region" description="Low complexity" evidence="1">
    <location>
        <begin position="44"/>
        <end position="59"/>
    </location>
</feature>
<dbReference type="EMBL" id="JARK01001425">
    <property type="protein sequence ID" value="EYC04175.1"/>
    <property type="molecule type" value="Genomic_DNA"/>
</dbReference>
<feature type="region of interest" description="Disordered" evidence="1">
    <location>
        <begin position="392"/>
        <end position="421"/>
    </location>
</feature>